<dbReference type="RefSeq" id="WP_123664929.1">
    <property type="nucleotide sequence ID" value="NZ_RJKE01000001.1"/>
</dbReference>
<reference evidence="1 2" key="1">
    <citation type="submission" date="2018-11" db="EMBL/GenBank/DDBJ databases">
        <title>Sequencing the genomes of 1000 actinobacteria strains.</title>
        <authorList>
            <person name="Klenk H.-P."/>
        </authorList>
    </citation>
    <scope>NUCLEOTIDE SEQUENCE [LARGE SCALE GENOMIC DNA]</scope>
    <source>
        <strain evidence="1 2">DSM 44254</strain>
    </source>
</reference>
<protein>
    <submittedName>
        <fullName evidence="1">Uncharacterized protein</fullName>
    </submittedName>
</protein>
<dbReference type="Proteomes" id="UP000272400">
    <property type="component" value="Unassembled WGS sequence"/>
</dbReference>
<dbReference type="OrthoDB" id="72206at2"/>
<dbReference type="EMBL" id="RJKE01000001">
    <property type="protein sequence ID" value="ROO85420.1"/>
    <property type="molecule type" value="Genomic_DNA"/>
</dbReference>
<proteinExistence type="predicted"/>
<comment type="caution">
    <text evidence="1">The sequence shown here is derived from an EMBL/GenBank/DDBJ whole genome shotgun (WGS) entry which is preliminary data.</text>
</comment>
<evidence type="ECO:0000313" key="2">
    <source>
        <dbReference type="Proteomes" id="UP000272400"/>
    </source>
</evidence>
<dbReference type="AlphaFoldDB" id="A0A3N1CVU9"/>
<sequence length="70" mass="8084">MSPARDPEPSEYQLPHGVNLVCVVCAHELFERDTRKLNSTGMEFMNLAWANRNATLLICARCRHIHWFDA</sequence>
<accession>A0A3N1CVU9</accession>
<organism evidence="1 2">
    <name type="scientific">Actinocorallia herbida</name>
    <dbReference type="NCBI Taxonomy" id="58109"/>
    <lineage>
        <taxon>Bacteria</taxon>
        <taxon>Bacillati</taxon>
        <taxon>Actinomycetota</taxon>
        <taxon>Actinomycetes</taxon>
        <taxon>Streptosporangiales</taxon>
        <taxon>Thermomonosporaceae</taxon>
        <taxon>Actinocorallia</taxon>
    </lineage>
</organism>
<keyword evidence="2" id="KW-1185">Reference proteome</keyword>
<name>A0A3N1CVU9_9ACTN</name>
<evidence type="ECO:0000313" key="1">
    <source>
        <dbReference type="EMBL" id="ROO85420.1"/>
    </source>
</evidence>
<gene>
    <name evidence="1" type="ORF">EDD29_2964</name>
</gene>